<evidence type="ECO:0000256" key="2">
    <source>
        <dbReference type="ARBA" id="ARBA00004687"/>
    </source>
</evidence>
<evidence type="ECO:0000256" key="11">
    <source>
        <dbReference type="SAM" id="Phobius"/>
    </source>
</evidence>
<gene>
    <name evidence="12" type="ORF">LODBEIA_P51210</name>
</gene>
<dbReference type="Proteomes" id="UP001497383">
    <property type="component" value="Chromosome 6"/>
</dbReference>
<evidence type="ECO:0000256" key="6">
    <source>
        <dbReference type="ARBA" id="ARBA00022692"/>
    </source>
</evidence>
<keyword evidence="5" id="KW-0337">GPI-anchor biosynthesis</keyword>
<dbReference type="InterPro" id="IPR009580">
    <property type="entry name" value="GPI_biosynthesis_protein_Pig-F"/>
</dbReference>
<feature type="transmembrane region" description="Helical" evidence="11">
    <location>
        <begin position="240"/>
        <end position="260"/>
    </location>
</feature>
<feature type="region of interest" description="Disordered" evidence="10">
    <location>
        <begin position="1"/>
        <end position="29"/>
    </location>
</feature>
<dbReference type="EMBL" id="OZ022410">
    <property type="protein sequence ID" value="CAK9441252.1"/>
    <property type="molecule type" value="Genomic_DNA"/>
</dbReference>
<proteinExistence type="inferred from homology"/>
<sequence length="269" mass="29113">MKRGAGPAREKNGSGGGATGGISSNNNAPKQIKKSVSFRSDVNGAFANAASSLPDPQDVVPQVKSDLAVLPVHNLLVLGGMFYFGLTNNVEGVMLKGYITSLPLEAIYNYMVITNLKKRSKHDNVPLLILSSILVSLVYAVPLFFIIILLGAPVYGYTTKTILLALHLSQLVIGPLACLYSLDFDRFKILFELEDIYYTIFSHSILSQALLTLGGCWLGVIPIPLDWDRPWQQWPITLLVGAYLGGVVGGLVTMAVRLYARSRTVDASG</sequence>
<organism evidence="12 13">
    <name type="scientific">Lodderomyces beijingensis</name>
    <dbReference type="NCBI Taxonomy" id="1775926"/>
    <lineage>
        <taxon>Eukaryota</taxon>
        <taxon>Fungi</taxon>
        <taxon>Dikarya</taxon>
        <taxon>Ascomycota</taxon>
        <taxon>Saccharomycotina</taxon>
        <taxon>Pichiomycetes</taxon>
        <taxon>Debaryomycetaceae</taxon>
        <taxon>Candida/Lodderomyces clade</taxon>
        <taxon>Lodderomyces</taxon>
    </lineage>
</organism>
<dbReference type="Pfam" id="PF06699">
    <property type="entry name" value="PIG-F"/>
    <property type="match status" value="1"/>
</dbReference>
<keyword evidence="9 11" id="KW-0472">Membrane</keyword>
<evidence type="ECO:0000256" key="1">
    <source>
        <dbReference type="ARBA" id="ARBA00004477"/>
    </source>
</evidence>
<evidence type="ECO:0000256" key="5">
    <source>
        <dbReference type="ARBA" id="ARBA00022502"/>
    </source>
</evidence>
<keyword evidence="7" id="KW-0256">Endoplasmic reticulum</keyword>
<evidence type="ECO:0000313" key="13">
    <source>
        <dbReference type="Proteomes" id="UP001497383"/>
    </source>
</evidence>
<dbReference type="RefSeq" id="XP_066832059.1">
    <property type="nucleotide sequence ID" value="XM_066975419.1"/>
</dbReference>
<comment type="pathway">
    <text evidence="2">Glycolipid biosynthesis; glycosylphosphatidylinositol-anchor biosynthesis.</text>
</comment>
<keyword evidence="13" id="KW-1185">Reference proteome</keyword>
<dbReference type="GeneID" id="92210317"/>
<feature type="transmembrane region" description="Helical" evidence="11">
    <location>
        <begin position="162"/>
        <end position="184"/>
    </location>
</feature>
<evidence type="ECO:0000256" key="9">
    <source>
        <dbReference type="ARBA" id="ARBA00023136"/>
    </source>
</evidence>
<feature type="transmembrane region" description="Helical" evidence="11">
    <location>
        <begin position="128"/>
        <end position="150"/>
    </location>
</feature>
<keyword evidence="6 11" id="KW-0812">Transmembrane</keyword>
<accession>A0ABP0ZU57</accession>
<evidence type="ECO:0000313" key="12">
    <source>
        <dbReference type="EMBL" id="CAK9441252.1"/>
    </source>
</evidence>
<evidence type="ECO:0000256" key="10">
    <source>
        <dbReference type="SAM" id="MobiDB-lite"/>
    </source>
</evidence>
<protein>
    <recommendedName>
        <fullName evidence="4">Glycosylphosphatidylinositol anchor biosynthesis protein 11</fullName>
    </recommendedName>
</protein>
<evidence type="ECO:0000256" key="4">
    <source>
        <dbReference type="ARBA" id="ARBA00020927"/>
    </source>
</evidence>
<evidence type="ECO:0000256" key="3">
    <source>
        <dbReference type="ARBA" id="ARBA00007978"/>
    </source>
</evidence>
<name>A0ABP0ZU57_9ASCO</name>
<evidence type="ECO:0000256" key="7">
    <source>
        <dbReference type="ARBA" id="ARBA00022824"/>
    </source>
</evidence>
<feature type="transmembrane region" description="Helical" evidence="11">
    <location>
        <begin position="67"/>
        <end position="86"/>
    </location>
</feature>
<feature type="transmembrane region" description="Helical" evidence="11">
    <location>
        <begin position="196"/>
        <end position="220"/>
    </location>
</feature>
<reference evidence="12 13" key="1">
    <citation type="submission" date="2024-03" db="EMBL/GenBank/DDBJ databases">
        <authorList>
            <person name="Brejova B."/>
        </authorList>
    </citation>
    <scope>NUCLEOTIDE SEQUENCE [LARGE SCALE GENOMIC DNA]</scope>
    <source>
        <strain evidence="12 13">CBS 14171</strain>
    </source>
</reference>
<evidence type="ECO:0000256" key="8">
    <source>
        <dbReference type="ARBA" id="ARBA00022989"/>
    </source>
</evidence>
<keyword evidence="8 11" id="KW-1133">Transmembrane helix</keyword>
<comment type="similarity">
    <text evidence="3">Belongs to the PIGF family.</text>
</comment>
<comment type="subcellular location">
    <subcellularLocation>
        <location evidence="1">Endoplasmic reticulum membrane</location>
        <topology evidence="1">Multi-pass membrane protein</topology>
    </subcellularLocation>
</comment>